<dbReference type="Pfam" id="PF05138">
    <property type="entry name" value="PaaA_PaaC"/>
    <property type="match status" value="1"/>
</dbReference>
<dbReference type="InterPro" id="IPR012347">
    <property type="entry name" value="Ferritin-like"/>
</dbReference>
<dbReference type="PIRSF" id="PIRSF037834">
    <property type="entry name" value="PA_CoA_Oase3"/>
    <property type="match status" value="1"/>
</dbReference>
<keyword evidence="2" id="KW-1185">Reference proteome</keyword>
<dbReference type="EC" id="1.14.13.149" evidence="1"/>
<dbReference type="SUPFAM" id="SSF47240">
    <property type="entry name" value="Ferritin-like"/>
    <property type="match status" value="1"/>
</dbReference>
<dbReference type="InterPro" id="IPR052703">
    <property type="entry name" value="Aromatic_CoA_ox/epox"/>
</dbReference>
<proteinExistence type="predicted"/>
<dbReference type="Proteomes" id="UP001623384">
    <property type="component" value="Chromosome"/>
</dbReference>
<dbReference type="NCBIfam" id="TIGR02158">
    <property type="entry name" value="PA_CoA_Oxy3"/>
    <property type="match status" value="1"/>
</dbReference>
<dbReference type="RefSeq" id="WP_406636629.1">
    <property type="nucleotide sequence ID" value="NZ_CP148033.1"/>
</dbReference>
<dbReference type="EMBL" id="CP148033">
    <property type="protein sequence ID" value="WXK93919.1"/>
    <property type="molecule type" value="Genomic_DNA"/>
</dbReference>
<reference evidence="1 2" key="1">
    <citation type="submission" date="2024-03" db="EMBL/GenBank/DDBJ databases">
        <title>Rhodococcus navarretei sp. nov. and Pseudarthrobacter quantumdoti sp. nov., two new species with the ability to biosynthesize Quantum Dots isolated from soil samples at Union Glacier, Antarctica.</title>
        <authorList>
            <person name="Vargas M."/>
        </authorList>
    </citation>
    <scope>NUCLEOTIDE SEQUENCE [LARGE SCALE GENOMIC DNA]</scope>
    <source>
        <strain evidence="1 2">RC-2-3</strain>
    </source>
</reference>
<organism evidence="1 2">
    <name type="scientific">Pseudarthrobacter quantipunctorum</name>
    <dbReference type="NCBI Taxonomy" id="3128980"/>
    <lineage>
        <taxon>Bacteria</taxon>
        <taxon>Bacillati</taxon>
        <taxon>Actinomycetota</taxon>
        <taxon>Actinomycetes</taxon>
        <taxon>Micrococcales</taxon>
        <taxon>Micrococcaceae</taxon>
        <taxon>Pseudarthrobacter</taxon>
    </lineage>
</organism>
<dbReference type="GO" id="GO:0097266">
    <property type="term" value="F:phenylacetyl-CoA 1,2-epoxidase activity"/>
    <property type="evidence" value="ECO:0007669"/>
    <property type="project" value="UniProtKB-EC"/>
</dbReference>
<gene>
    <name evidence="1" type="primary">paaC</name>
    <name evidence="1" type="ORF">WHH00_03680</name>
</gene>
<dbReference type="InterPro" id="IPR009078">
    <property type="entry name" value="Ferritin-like_SF"/>
</dbReference>
<name>A0ABZ2RAF3_9MICC</name>
<dbReference type="InterPro" id="IPR007814">
    <property type="entry name" value="PaaA_PaaC"/>
</dbReference>
<evidence type="ECO:0000313" key="2">
    <source>
        <dbReference type="Proteomes" id="UP001623384"/>
    </source>
</evidence>
<protein>
    <submittedName>
        <fullName evidence="1">1,2-phenylacetyl-CoA epoxidase subunit PaaC</fullName>
        <ecNumber evidence="1">1.14.13.149</ecNumber>
    </submittedName>
</protein>
<dbReference type="InterPro" id="IPR011882">
    <property type="entry name" value="PaaC"/>
</dbReference>
<sequence length="286" mass="31792">MSEANASATRITPGNALRPEDIALEVRTGLAKPTEDIAEYALRLGDDALILAQRLGHWISRAPELEEDIALGNIALDELGHARSFLSYAGGAMMNDDGSARSEDDLAYFRREHEFRSVQLFEQPNGDFAATIARQFVVSYYQFLLYSRLTESKDATLAAIAAKAVKEVDYHRDHAAQWVLRLAGGTEESRKRMIHGFRIMWPYVEELFRDDALTERLAEAGIAVAPSSLREDFDRLTGEILTEAELDVPDVPAAPGGGRQGRHSEHLGYILAEMQVLAREHPGAKW</sequence>
<accession>A0ABZ2RAF3</accession>
<evidence type="ECO:0000313" key="1">
    <source>
        <dbReference type="EMBL" id="WXK93919.1"/>
    </source>
</evidence>
<dbReference type="PANTHER" id="PTHR30458">
    <property type="entry name" value="PHENYLACETIC ACID DEGRADATION PROTEIN PAA"/>
    <property type="match status" value="1"/>
</dbReference>
<keyword evidence="1" id="KW-0560">Oxidoreductase</keyword>
<dbReference type="Gene3D" id="1.20.1260.10">
    <property type="match status" value="1"/>
</dbReference>
<dbReference type="PANTHER" id="PTHR30458:SF0">
    <property type="entry name" value="1,2-PHENYLACETYL-COA EPOXIDASE, SUBUNIT C"/>
    <property type="match status" value="1"/>
</dbReference>